<dbReference type="PANTHER" id="PTHR48106:SF8">
    <property type="entry name" value="OS02G0805600 PROTEIN"/>
    <property type="match status" value="1"/>
</dbReference>
<dbReference type="InterPro" id="IPR011032">
    <property type="entry name" value="GroES-like_sf"/>
</dbReference>
<dbReference type="InterPro" id="IPR013149">
    <property type="entry name" value="ADH-like_C"/>
</dbReference>
<organism evidence="4 5">
    <name type="scientific">Acetobacter nitrogenifigens DSM 23921 = NBRC 105050</name>
    <dbReference type="NCBI Taxonomy" id="1120919"/>
    <lineage>
        <taxon>Bacteria</taxon>
        <taxon>Pseudomonadati</taxon>
        <taxon>Pseudomonadota</taxon>
        <taxon>Alphaproteobacteria</taxon>
        <taxon>Acetobacterales</taxon>
        <taxon>Acetobacteraceae</taxon>
        <taxon>Acetobacter</taxon>
    </lineage>
</organism>
<dbReference type="GO" id="GO:0070402">
    <property type="term" value="F:NADPH binding"/>
    <property type="evidence" value="ECO:0007669"/>
    <property type="project" value="TreeGrafter"/>
</dbReference>
<protein>
    <submittedName>
        <fullName evidence="4">NAD(P)H quinone oxidoreductase</fullName>
    </submittedName>
</protein>
<reference evidence="4 5" key="1">
    <citation type="submission" date="2019-07" db="EMBL/GenBank/DDBJ databases">
        <title>Whole genome shotgun sequence of Acetobacter nitrogenifigens NBRC 105050.</title>
        <authorList>
            <person name="Hosoyama A."/>
            <person name="Uohara A."/>
            <person name="Ohji S."/>
            <person name="Ichikawa N."/>
        </authorList>
    </citation>
    <scope>NUCLEOTIDE SEQUENCE [LARGE SCALE GENOMIC DNA]</scope>
    <source>
        <strain evidence="4 5">NBRC 105050</strain>
    </source>
</reference>
<dbReference type="EMBL" id="BJYF01000005">
    <property type="protein sequence ID" value="GEN59169.1"/>
    <property type="molecule type" value="Genomic_DNA"/>
</dbReference>
<proteinExistence type="predicted"/>
<sequence length="344" mass="35929">MTATPTIPPTMQAIVLDQPGGPEVLDLGDEPVPTPRPGEVLVRVFASGVNRPDVMQRQGIYPPPPGASPLLGLEIAGEVVALGPTADDAPPPTLAIGDRVCALANGGGYADYCAVPTGQCLPWPKGFDAVQAAALPETFFTVWTNLFITAGLRSGERVLIHGGSSGIGTTAIQMARAFGAEVYATAGSAEKCAVCETLGAKAINYRNEDFVERIGALTGGKGVNVILDIVGGSYLDRNLRCLSEEGRIVIIALQGGAKASEVGLARLMTKRLTITGTTLRPRDSAFKARVAQELLKNVWPKLDAGEIAPLIHATFPLAQAAAAHRMIEDGAHSGKIVLLHETES</sequence>
<evidence type="ECO:0000313" key="4">
    <source>
        <dbReference type="EMBL" id="GEN59169.1"/>
    </source>
</evidence>
<dbReference type="InterPro" id="IPR020843">
    <property type="entry name" value="ER"/>
</dbReference>
<dbReference type="Gene3D" id="3.90.180.10">
    <property type="entry name" value="Medium-chain alcohol dehydrogenases, catalytic domain"/>
    <property type="match status" value="1"/>
</dbReference>
<dbReference type="Pfam" id="PF08240">
    <property type="entry name" value="ADH_N"/>
    <property type="match status" value="1"/>
</dbReference>
<dbReference type="SUPFAM" id="SSF51735">
    <property type="entry name" value="NAD(P)-binding Rossmann-fold domains"/>
    <property type="match status" value="1"/>
</dbReference>
<feature type="domain" description="Enoyl reductase (ER)" evidence="3">
    <location>
        <begin position="20"/>
        <end position="338"/>
    </location>
</feature>
<dbReference type="STRING" id="1120919.GCA_000429165_01816"/>
<evidence type="ECO:0000313" key="5">
    <source>
        <dbReference type="Proteomes" id="UP000321635"/>
    </source>
</evidence>
<dbReference type="OrthoDB" id="9780520at2"/>
<dbReference type="NCBIfam" id="TIGR02824">
    <property type="entry name" value="quinone_pig3"/>
    <property type="match status" value="1"/>
</dbReference>
<keyword evidence="1" id="KW-0521">NADP</keyword>
<dbReference type="SUPFAM" id="SSF50129">
    <property type="entry name" value="GroES-like"/>
    <property type="match status" value="1"/>
</dbReference>
<dbReference type="CDD" id="cd05276">
    <property type="entry name" value="p53_inducible_oxidoreductase"/>
    <property type="match status" value="1"/>
</dbReference>
<gene>
    <name evidence="4" type="primary">qor_1</name>
    <name evidence="4" type="ORF">ANI02nite_10530</name>
</gene>
<comment type="caution">
    <text evidence="4">The sequence shown here is derived from an EMBL/GenBank/DDBJ whole genome shotgun (WGS) entry which is preliminary data.</text>
</comment>
<dbReference type="InterPro" id="IPR036291">
    <property type="entry name" value="NAD(P)-bd_dom_sf"/>
</dbReference>
<evidence type="ECO:0000259" key="3">
    <source>
        <dbReference type="SMART" id="SM00829"/>
    </source>
</evidence>
<dbReference type="Pfam" id="PF00107">
    <property type="entry name" value="ADH_zinc_N"/>
    <property type="match status" value="1"/>
</dbReference>
<name>A0A511X8A9_9PROT</name>
<dbReference type="InterPro" id="IPR014189">
    <property type="entry name" value="Quinone_OxRdtase_PIG3"/>
</dbReference>
<accession>A0A511X8A9</accession>
<dbReference type="SMART" id="SM00829">
    <property type="entry name" value="PKS_ER"/>
    <property type="match status" value="1"/>
</dbReference>
<dbReference type="Gene3D" id="3.40.50.720">
    <property type="entry name" value="NAD(P)-binding Rossmann-like Domain"/>
    <property type="match status" value="1"/>
</dbReference>
<dbReference type="InterPro" id="IPR013154">
    <property type="entry name" value="ADH-like_N"/>
</dbReference>
<evidence type="ECO:0000256" key="2">
    <source>
        <dbReference type="ARBA" id="ARBA00023002"/>
    </source>
</evidence>
<dbReference type="RefSeq" id="WP_026397801.1">
    <property type="nucleotide sequence ID" value="NZ_AUBI01000005.1"/>
</dbReference>
<dbReference type="GO" id="GO:0016651">
    <property type="term" value="F:oxidoreductase activity, acting on NAD(P)H"/>
    <property type="evidence" value="ECO:0007669"/>
    <property type="project" value="TreeGrafter"/>
</dbReference>
<dbReference type="Proteomes" id="UP000321635">
    <property type="component" value="Unassembled WGS sequence"/>
</dbReference>
<keyword evidence="2" id="KW-0560">Oxidoreductase</keyword>
<keyword evidence="5" id="KW-1185">Reference proteome</keyword>
<evidence type="ECO:0000256" key="1">
    <source>
        <dbReference type="ARBA" id="ARBA00022857"/>
    </source>
</evidence>
<dbReference type="AlphaFoldDB" id="A0A511X8A9"/>
<dbReference type="PANTHER" id="PTHR48106">
    <property type="entry name" value="QUINONE OXIDOREDUCTASE PIG3-RELATED"/>
    <property type="match status" value="1"/>
</dbReference>